<evidence type="ECO:0000256" key="4">
    <source>
        <dbReference type="ARBA" id="ARBA00022614"/>
    </source>
</evidence>
<dbReference type="InterPro" id="IPR036457">
    <property type="entry name" value="PPM-type-like_dom_sf"/>
</dbReference>
<evidence type="ECO:0000256" key="1">
    <source>
        <dbReference type="ARBA" id="ARBA00001593"/>
    </source>
</evidence>
<dbReference type="InterPro" id="IPR001611">
    <property type="entry name" value="Leu-rich_rpt"/>
</dbReference>
<dbReference type="EC" id="4.6.1.1" evidence="3"/>
<dbReference type="Pfam" id="PF00481">
    <property type="entry name" value="PP2C"/>
    <property type="match status" value="1"/>
</dbReference>
<dbReference type="Gene3D" id="3.80.10.10">
    <property type="entry name" value="Ribonuclease Inhibitor"/>
    <property type="match status" value="3"/>
</dbReference>
<dbReference type="InterPro" id="IPR001891">
    <property type="entry name" value="Malic_OxRdtase"/>
</dbReference>
<dbReference type="SMART" id="SM00919">
    <property type="entry name" value="Malic_M"/>
    <property type="match status" value="1"/>
</dbReference>
<comment type="catalytic activity">
    <reaction evidence="1">
        <text>ATP = 3',5'-cyclic AMP + diphosphate</text>
        <dbReference type="Rhea" id="RHEA:15389"/>
        <dbReference type="ChEBI" id="CHEBI:30616"/>
        <dbReference type="ChEBI" id="CHEBI:33019"/>
        <dbReference type="ChEBI" id="CHEBI:58165"/>
        <dbReference type="EC" id="4.6.1.1"/>
    </reaction>
</comment>
<organism evidence="15 16">
    <name type="scientific">Rhizopus oryzae</name>
    <name type="common">Mucormycosis agent</name>
    <name type="synonym">Rhizopus arrhizus var. delemar</name>
    <dbReference type="NCBI Taxonomy" id="64495"/>
    <lineage>
        <taxon>Eukaryota</taxon>
        <taxon>Fungi</taxon>
        <taxon>Fungi incertae sedis</taxon>
        <taxon>Mucoromycota</taxon>
        <taxon>Mucoromycotina</taxon>
        <taxon>Mucoromycetes</taxon>
        <taxon>Mucorales</taxon>
        <taxon>Mucorineae</taxon>
        <taxon>Rhizopodaceae</taxon>
        <taxon>Rhizopus</taxon>
    </lineage>
</organism>
<dbReference type="Pfam" id="PF23598">
    <property type="entry name" value="LRR_14"/>
    <property type="match status" value="1"/>
</dbReference>
<keyword evidence="16" id="KW-1185">Reference proteome</keyword>
<dbReference type="Gene3D" id="3.40.50.720">
    <property type="entry name" value="NAD(P)-binding Rossmann-like Domain"/>
    <property type="match status" value="1"/>
</dbReference>
<dbReference type="Pfam" id="PF23010">
    <property type="entry name" value="RA_3"/>
    <property type="match status" value="1"/>
</dbReference>
<keyword evidence="7" id="KW-0460">Magnesium</keyword>
<dbReference type="PANTHER" id="PTHR48051:SF46">
    <property type="entry name" value="LEUCINE RICH REPEAT-CONTAINING DOMAIN PROTEIN"/>
    <property type="match status" value="1"/>
</dbReference>
<dbReference type="GO" id="GO:0005737">
    <property type="term" value="C:cytoplasm"/>
    <property type="evidence" value="ECO:0007669"/>
    <property type="project" value="TreeGrafter"/>
</dbReference>
<dbReference type="InterPro" id="IPR050216">
    <property type="entry name" value="LRR_domain-containing"/>
</dbReference>
<dbReference type="SUPFAM" id="SSF52058">
    <property type="entry name" value="L domain-like"/>
    <property type="match status" value="3"/>
</dbReference>
<feature type="domain" description="Ras-associating" evidence="13">
    <location>
        <begin position="69"/>
        <end position="159"/>
    </location>
</feature>
<protein>
    <recommendedName>
        <fullName evidence="3">adenylate cyclase</fullName>
        <ecNumber evidence="3">4.6.1.1</ecNumber>
    </recommendedName>
    <alternativeName>
        <fullName evidence="10">ATP pyrophosphate-lyase</fullName>
    </alternativeName>
    <alternativeName>
        <fullName evidence="11">Adenylyl cyclase</fullName>
    </alternativeName>
</protein>
<accession>A0A9P6X976</accession>
<evidence type="ECO:0000256" key="9">
    <source>
        <dbReference type="ARBA" id="ARBA00023239"/>
    </source>
</evidence>
<evidence type="ECO:0000259" key="14">
    <source>
        <dbReference type="PROSITE" id="PS51746"/>
    </source>
</evidence>
<dbReference type="SUPFAM" id="SSF51735">
    <property type="entry name" value="NAD(P)-binding Rossmann-fold domains"/>
    <property type="match status" value="1"/>
</dbReference>
<dbReference type="PROSITE" id="PS00331">
    <property type="entry name" value="MALIC_ENZYMES"/>
    <property type="match status" value="1"/>
</dbReference>
<comment type="similarity">
    <text evidence="2">Belongs to the adenylyl cyclase class-3 family.</text>
</comment>
<dbReference type="GO" id="GO:0004016">
    <property type="term" value="F:adenylate cyclase activity"/>
    <property type="evidence" value="ECO:0007669"/>
    <property type="project" value="UniProtKB-EC"/>
</dbReference>
<dbReference type="SMART" id="SM00365">
    <property type="entry name" value="LRR_SD22"/>
    <property type="match status" value="4"/>
</dbReference>
<dbReference type="GO" id="GO:0046872">
    <property type="term" value="F:metal ion binding"/>
    <property type="evidence" value="ECO:0007669"/>
    <property type="project" value="UniProtKB-KW"/>
</dbReference>
<sequence length="1446" mass="162135">MEGILNPQYHNEKASISQQAADPSSEHWAPPGSWAVQPPDEEDLDLFNSQATADYFPVSEHETWNVPNKNYCIRIFRPDGTFGTLIAPLNTTTNDLIQRLAGKFFLQDLSKYRLTLARSNLERVIQLYEHPIQIQKTLLEQIGYTEEDRIEDIGREDNSYLYRFKFGKSAISIVQEEEREGESYDRVDFSGKNLSTIPVFLYKYAAEMTSLDLSKNLLIEIPVDFLQLCKNLQHFWLNNNEYKTLPVSIRYIPNLEYLSVSGNQIIDLQHTRLEELSNLKSLRAYNNRLSSLPDSFSKFKHLTALHISNNSFTRFPEVICEIRTLSHLDISFNRISSIPNEIGNLTQLTFLFAIANRLSGSLPQGFSKLKNLKGLDIRQNQISDMEVLHDLDKLDRISVDYNAMSVVNYGFKYLKRLKMSKNHLTQFTVACDRCMLTDLNLANCKLPSLPDDLYIHLPALESLVLDSNTLTVLPNSITLLSKLQRLSVQSNNLEILPCDISKLTELRTLDVQNNNLKALPKDIWLCVSLCVLNCSSNLLEVFPEPFIGTSSLGTPSSSTPPIVFHNGQGTAPPTPSNEYLPTHPCDTSNIPPTLSPNGFQSATNFNPPSFFDNPRNHPPPLSLTLRFLYLGDNRFTDDIWSPLSLFSELRTLNLCFNDLYEIPPDGLCHLQLYELYLSGNHLASLPADDIEKLAYLRVLAVNGNKLQTLPAEIGKLRKLLVLDVGNNFLKYNISNWPYDWNWNWNLGLKYLNLSGNKRLEIKPSHPESHNPKERNLSDFSALSRLRTLGLMDVTILGVTTPEEYHDRRVRTSPSEVNGMGYGVADWLGPSDHLSTWDLVMPKFRNENDQCLLGLFDGRKYSKTGCRLTYFLNDNINQFFTNELQKTKQGDTIVSALRRTFLALEKEFGSMDTEDKEMGASGLICYIAGTKLYVANVGDTLAILSRNNGQAHEITQKHIPLHPSEISRIRAAGGFVSNLGLLNDEINVSRSFGYYHLIPVVNANPFISTIELEENDEFVIMASRGLWDRMSYQTAVDIARTEKDDLMIAAQKLRDFALTYGADSNIMVMIIGVGDLFNKQNKRRNFRGTNRSTTNEGGLLMEESIGTPGVMAKTKRRLKDEFPNQNTVTCFNDDIQSTSAITLAGLLASLKARGLSQDSLSEERIICVGAGSAGVGVCEGIIDAMVSQGKVRSREEAYSRIWMLDQYGLLGNPSLATDNTASTINIGERTTGLDERQRCYVKSDLPDRLSLEEVVERVKPTAILGLTGVPGVFSEQAIRTMAKYQEKPIVFPLSNPDTRAECTAEQAFQWTEGRAIFASGSPFADVMLPNGKIGRTNQCNNSYSFPGLGLGITVSRANRVTPSMFLETAKTIADMASPAQLKEGILFPGVSHLREVAKTVGTRVCEVAYEENVATAVLKEGELLSEVVQSSMFEPEYVPLVHIPHIH</sequence>
<dbReference type="Proteomes" id="UP000716291">
    <property type="component" value="Unassembled WGS sequence"/>
</dbReference>
<dbReference type="Pfam" id="PF13855">
    <property type="entry name" value="LRR_8"/>
    <property type="match status" value="2"/>
</dbReference>
<dbReference type="PROSITE" id="PS51746">
    <property type="entry name" value="PPM_2"/>
    <property type="match status" value="1"/>
</dbReference>
<dbReference type="InterPro" id="IPR000159">
    <property type="entry name" value="RA_dom"/>
</dbReference>
<dbReference type="PROSITE" id="PS51450">
    <property type="entry name" value="LRR"/>
    <property type="match status" value="4"/>
</dbReference>
<evidence type="ECO:0000256" key="10">
    <source>
        <dbReference type="ARBA" id="ARBA00032597"/>
    </source>
</evidence>
<evidence type="ECO:0000256" key="3">
    <source>
        <dbReference type="ARBA" id="ARBA00012201"/>
    </source>
</evidence>
<dbReference type="PRINTS" id="PR00072">
    <property type="entry name" value="MALOXRDTASE"/>
</dbReference>
<gene>
    <name evidence="15" type="ORF">G6F64_006199</name>
</gene>
<evidence type="ECO:0000259" key="13">
    <source>
        <dbReference type="PROSITE" id="PS50200"/>
    </source>
</evidence>
<dbReference type="PROSITE" id="PS50200">
    <property type="entry name" value="RA"/>
    <property type="match status" value="1"/>
</dbReference>
<dbReference type="InterPro" id="IPR001932">
    <property type="entry name" value="PPM-type_phosphatase-like_dom"/>
</dbReference>
<dbReference type="EMBL" id="JAANQT010000808">
    <property type="protein sequence ID" value="KAG1308233.1"/>
    <property type="molecule type" value="Genomic_DNA"/>
</dbReference>
<proteinExistence type="inferred from homology"/>
<evidence type="ECO:0000256" key="12">
    <source>
        <dbReference type="SAM" id="MobiDB-lite"/>
    </source>
</evidence>
<dbReference type="PANTHER" id="PTHR48051">
    <property type="match status" value="1"/>
</dbReference>
<evidence type="ECO:0000256" key="8">
    <source>
        <dbReference type="ARBA" id="ARBA00022998"/>
    </source>
</evidence>
<keyword evidence="5" id="KW-0479">Metal-binding</keyword>
<dbReference type="SMART" id="SM00369">
    <property type="entry name" value="LRR_TYP"/>
    <property type="match status" value="13"/>
</dbReference>
<keyword evidence="8" id="KW-0115">cAMP biosynthesis</keyword>
<dbReference type="SUPFAM" id="SSF81606">
    <property type="entry name" value="PP2C-like"/>
    <property type="match status" value="1"/>
</dbReference>
<dbReference type="InterPro" id="IPR032675">
    <property type="entry name" value="LRR_dom_sf"/>
</dbReference>
<dbReference type="CDD" id="cd17214">
    <property type="entry name" value="RA_CYR1_like"/>
    <property type="match status" value="1"/>
</dbReference>
<dbReference type="CDD" id="cd05312">
    <property type="entry name" value="NAD_bind_1_malic_enz"/>
    <property type="match status" value="1"/>
</dbReference>
<dbReference type="InterPro" id="IPR055414">
    <property type="entry name" value="LRR_R13L4/SHOC2-like"/>
</dbReference>
<evidence type="ECO:0000313" key="15">
    <source>
        <dbReference type="EMBL" id="KAG1308233.1"/>
    </source>
</evidence>
<keyword evidence="4" id="KW-0433">Leucine-rich repeat</keyword>
<keyword evidence="6" id="KW-0677">Repeat</keyword>
<dbReference type="CDD" id="cd00143">
    <property type="entry name" value="PP2Cc"/>
    <property type="match status" value="1"/>
</dbReference>
<evidence type="ECO:0000256" key="11">
    <source>
        <dbReference type="ARBA" id="ARBA00032637"/>
    </source>
</evidence>
<dbReference type="SMART" id="SM00364">
    <property type="entry name" value="LRR_BAC"/>
    <property type="match status" value="9"/>
</dbReference>
<dbReference type="InterPro" id="IPR036291">
    <property type="entry name" value="NAD(P)-bd_dom_sf"/>
</dbReference>
<keyword evidence="9" id="KW-0456">Lyase</keyword>
<dbReference type="SMART" id="SM00314">
    <property type="entry name" value="RA"/>
    <property type="match status" value="1"/>
</dbReference>
<name>A0A9P6X976_RHIOR</name>
<evidence type="ECO:0000256" key="6">
    <source>
        <dbReference type="ARBA" id="ARBA00022737"/>
    </source>
</evidence>
<dbReference type="GO" id="GO:0006171">
    <property type="term" value="P:cAMP biosynthetic process"/>
    <property type="evidence" value="ECO:0007669"/>
    <property type="project" value="UniProtKB-KW"/>
</dbReference>
<dbReference type="GO" id="GO:0007165">
    <property type="term" value="P:signal transduction"/>
    <property type="evidence" value="ECO:0007669"/>
    <property type="project" value="InterPro"/>
</dbReference>
<dbReference type="InterPro" id="IPR055071">
    <property type="entry name" value="RA_PHLPP-like"/>
</dbReference>
<dbReference type="FunFam" id="3.80.10.10:FF:001164">
    <property type="entry name" value="GH01279p"/>
    <property type="match status" value="1"/>
</dbReference>
<evidence type="ECO:0000256" key="2">
    <source>
        <dbReference type="ARBA" id="ARBA00005381"/>
    </source>
</evidence>
<evidence type="ECO:0000256" key="5">
    <source>
        <dbReference type="ARBA" id="ARBA00022723"/>
    </source>
</evidence>
<dbReference type="Pfam" id="PF03949">
    <property type="entry name" value="Malic_M"/>
    <property type="match status" value="1"/>
</dbReference>
<dbReference type="GO" id="GO:0004470">
    <property type="term" value="F:malic enzyme activity"/>
    <property type="evidence" value="ECO:0007669"/>
    <property type="project" value="InterPro"/>
</dbReference>
<dbReference type="GO" id="GO:0051287">
    <property type="term" value="F:NAD binding"/>
    <property type="evidence" value="ECO:0007669"/>
    <property type="project" value="InterPro"/>
</dbReference>
<dbReference type="InterPro" id="IPR012302">
    <property type="entry name" value="Malic_NAD-bd"/>
</dbReference>
<dbReference type="InterPro" id="IPR003591">
    <property type="entry name" value="Leu-rich_rpt_typical-subtyp"/>
</dbReference>
<feature type="domain" description="PPM-type phosphatase" evidence="14">
    <location>
        <begin position="820"/>
        <end position="1072"/>
    </location>
</feature>
<evidence type="ECO:0000256" key="7">
    <source>
        <dbReference type="ARBA" id="ARBA00022842"/>
    </source>
</evidence>
<dbReference type="SMART" id="SM00332">
    <property type="entry name" value="PP2Cc"/>
    <property type="match status" value="1"/>
</dbReference>
<dbReference type="GO" id="GO:0016616">
    <property type="term" value="F:oxidoreductase activity, acting on the CH-OH group of donors, NAD or NADP as acceptor"/>
    <property type="evidence" value="ECO:0007669"/>
    <property type="project" value="InterPro"/>
</dbReference>
<dbReference type="Gene3D" id="3.60.40.10">
    <property type="entry name" value="PPM-type phosphatase domain"/>
    <property type="match status" value="1"/>
</dbReference>
<feature type="region of interest" description="Disordered" evidence="12">
    <location>
        <begin position="1"/>
        <end position="34"/>
    </location>
</feature>
<reference evidence="15" key="1">
    <citation type="journal article" date="2020" name="Microb. Genom.">
        <title>Genetic diversity of clinical and environmental Mucorales isolates obtained from an investigation of mucormycosis cases among solid organ transplant recipients.</title>
        <authorList>
            <person name="Nguyen M.H."/>
            <person name="Kaul D."/>
            <person name="Muto C."/>
            <person name="Cheng S.J."/>
            <person name="Richter R.A."/>
            <person name="Bruno V.M."/>
            <person name="Liu G."/>
            <person name="Beyhan S."/>
            <person name="Sundermann A.J."/>
            <person name="Mounaud S."/>
            <person name="Pasculle A.W."/>
            <person name="Nierman W.C."/>
            <person name="Driscoll E."/>
            <person name="Cumbie R."/>
            <person name="Clancy C.J."/>
            <person name="Dupont C.L."/>
        </authorList>
    </citation>
    <scope>NUCLEOTIDE SEQUENCE</scope>
    <source>
        <strain evidence="15">GL11</strain>
    </source>
</reference>
<dbReference type="InterPro" id="IPR015884">
    <property type="entry name" value="Malic_enzyme_CS"/>
</dbReference>
<comment type="caution">
    <text evidence="15">The sequence shown here is derived from an EMBL/GenBank/DDBJ whole genome shotgun (WGS) entry which is preliminary data.</text>
</comment>
<evidence type="ECO:0000313" key="16">
    <source>
        <dbReference type="Proteomes" id="UP000716291"/>
    </source>
</evidence>